<dbReference type="InterPro" id="IPR036388">
    <property type="entry name" value="WH-like_DNA-bd_sf"/>
</dbReference>
<keyword evidence="4" id="KW-0804">Transcription</keyword>
<dbReference type="Pfam" id="PF03466">
    <property type="entry name" value="LysR_substrate"/>
    <property type="match status" value="1"/>
</dbReference>
<proteinExistence type="inferred from homology"/>
<dbReference type="PANTHER" id="PTHR30126">
    <property type="entry name" value="HTH-TYPE TRANSCRIPTIONAL REGULATOR"/>
    <property type="match status" value="1"/>
</dbReference>
<dbReference type="SUPFAM" id="SSF53850">
    <property type="entry name" value="Periplasmic binding protein-like II"/>
    <property type="match status" value="1"/>
</dbReference>
<dbReference type="Gene3D" id="1.10.10.10">
    <property type="entry name" value="Winged helix-like DNA-binding domain superfamily/Winged helix DNA-binding domain"/>
    <property type="match status" value="1"/>
</dbReference>
<protein>
    <submittedName>
        <fullName evidence="6">DNA-binding transcriptional regulator, LysR family</fullName>
    </submittedName>
</protein>
<dbReference type="AlphaFoldDB" id="A0A975WCM1"/>
<keyword evidence="2" id="KW-0805">Transcription regulation</keyword>
<comment type="similarity">
    <text evidence="1">Belongs to the LysR transcriptional regulatory family.</text>
</comment>
<accession>A0A975WCM1</accession>
<feature type="domain" description="HTH lysR-type" evidence="5">
    <location>
        <begin position="1"/>
        <end position="58"/>
    </location>
</feature>
<evidence type="ECO:0000256" key="1">
    <source>
        <dbReference type="ARBA" id="ARBA00009437"/>
    </source>
</evidence>
<evidence type="ECO:0000313" key="6">
    <source>
        <dbReference type="EMBL" id="SEJ92817.1"/>
    </source>
</evidence>
<evidence type="ECO:0000256" key="4">
    <source>
        <dbReference type="ARBA" id="ARBA00023163"/>
    </source>
</evidence>
<keyword evidence="3 6" id="KW-0238">DNA-binding</keyword>
<gene>
    <name evidence="6" type="ORF">SAMN04487940_11446</name>
</gene>
<dbReference type="PROSITE" id="PS50931">
    <property type="entry name" value="HTH_LYSR"/>
    <property type="match status" value="1"/>
</dbReference>
<sequence>METRHAHIVREIAETGRFSKAAERLGMGQSALSKIVMRIEDEFGFKVFDRGPQGAALTPFGRLFLEYATVLERETRDLKSVATSMRKGQSGHFRIGAGQTWVSDQLPEIFVRMHRQRPGLRISVFTGSVTDILARLKSGQIDLAFTAMTVPLGPDLCSENLTYGQLRVVARPGHPLARLDRPCRFHEMMGYDWVVGECSESDLTWNWLTSTAQNRGLPKPNVILETPQRELATQALINSDLLGFQPRNAKAVRTGQLAVISEVRVARMRATGMVWRKNRQIPSGLHFIMETARAFIADRDAGMEPSDSLEHER</sequence>
<dbReference type="InterPro" id="IPR005119">
    <property type="entry name" value="LysR_subst-bd"/>
</dbReference>
<dbReference type="InterPro" id="IPR036390">
    <property type="entry name" value="WH_DNA-bd_sf"/>
</dbReference>
<dbReference type="GeneID" id="80819710"/>
<organism evidence="6 7">
    <name type="scientific">Marinovum algicola</name>
    <dbReference type="NCBI Taxonomy" id="42444"/>
    <lineage>
        <taxon>Bacteria</taxon>
        <taxon>Pseudomonadati</taxon>
        <taxon>Pseudomonadota</taxon>
        <taxon>Alphaproteobacteria</taxon>
        <taxon>Rhodobacterales</taxon>
        <taxon>Roseobacteraceae</taxon>
        <taxon>Marinovum</taxon>
    </lineage>
</organism>
<dbReference type="EMBL" id="FNYY01000014">
    <property type="protein sequence ID" value="SEJ92817.1"/>
    <property type="molecule type" value="Genomic_DNA"/>
</dbReference>
<evidence type="ECO:0000259" key="5">
    <source>
        <dbReference type="PROSITE" id="PS50931"/>
    </source>
</evidence>
<dbReference type="GO" id="GO:0003700">
    <property type="term" value="F:DNA-binding transcription factor activity"/>
    <property type="evidence" value="ECO:0007669"/>
    <property type="project" value="InterPro"/>
</dbReference>
<dbReference type="RefSeq" id="WP_048535173.1">
    <property type="nucleotide sequence ID" value="NZ_CATLQZ010000011.1"/>
</dbReference>
<name>A0A975WCM1_9RHOB</name>
<dbReference type="PRINTS" id="PR00039">
    <property type="entry name" value="HTHLYSR"/>
</dbReference>
<evidence type="ECO:0000256" key="2">
    <source>
        <dbReference type="ARBA" id="ARBA00023015"/>
    </source>
</evidence>
<dbReference type="Pfam" id="PF00126">
    <property type="entry name" value="HTH_1"/>
    <property type="match status" value="1"/>
</dbReference>
<dbReference type="PANTHER" id="PTHR30126:SF98">
    <property type="entry name" value="HTH-TYPE TRANSCRIPTIONAL ACTIVATOR BAUR"/>
    <property type="match status" value="1"/>
</dbReference>
<evidence type="ECO:0000256" key="3">
    <source>
        <dbReference type="ARBA" id="ARBA00023125"/>
    </source>
</evidence>
<dbReference type="Proteomes" id="UP000182932">
    <property type="component" value="Unassembled WGS sequence"/>
</dbReference>
<keyword evidence="7" id="KW-1185">Reference proteome</keyword>
<evidence type="ECO:0000313" key="7">
    <source>
        <dbReference type="Proteomes" id="UP000182932"/>
    </source>
</evidence>
<dbReference type="GO" id="GO:0000976">
    <property type="term" value="F:transcription cis-regulatory region binding"/>
    <property type="evidence" value="ECO:0007669"/>
    <property type="project" value="TreeGrafter"/>
</dbReference>
<dbReference type="CDD" id="cd05466">
    <property type="entry name" value="PBP2_LTTR_substrate"/>
    <property type="match status" value="1"/>
</dbReference>
<dbReference type="InterPro" id="IPR000847">
    <property type="entry name" value="LysR_HTH_N"/>
</dbReference>
<dbReference type="Gene3D" id="3.40.190.10">
    <property type="entry name" value="Periplasmic binding protein-like II"/>
    <property type="match status" value="2"/>
</dbReference>
<comment type="caution">
    <text evidence="6">The sequence shown here is derived from an EMBL/GenBank/DDBJ whole genome shotgun (WGS) entry which is preliminary data.</text>
</comment>
<dbReference type="SUPFAM" id="SSF46785">
    <property type="entry name" value="Winged helix' DNA-binding domain"/>
    <property type="match status" value="1"/>
</dbReference>
<reference evidence="6 7" key="1">
    <citation type="submission" date="2016-10" db="EMBL/GenBank/DDBJ databases">
        <authorList>
            <person name="Varghese N."/>
            <person name="Submissions S."/>
        </authorList>
    </citation>
    <scope>NUCLEOTIDE SEQUENCE [LARGE SCALE GENOMIC DNA]</scope>
    <source>
        <strain evidence="6 7">FF3</strain>
    </source>
</reference>